<evidence type="ECO:0000259" key="2">
    <source>
        <dbReference type="Pfam" id="PF08281"/>
    </source>
</evidence>
<dbReference type="GO" id="GO:0003677">
    <property type="term" value="F:DNA binding"/>
    <property type="evidence" value="ECO:0007669"/>
    <property type="project" value="InterPro"/>
</dbReference>
<evidence type="ECO:0000259" key="1">
    <source>
        <dbReference type="Pfam" id="PF04542"/>
    </source>
</evidence>
<dbReference type="InterPro" id="IPR013249">
    <property type="entry name" value="RNA_pol_sigma70_r4_t2"/>
</dbReference>
<dbReference type="InterPro" id="IPR014284">
    <property type="entry name" value="RNA_pol_sigma-70_dom"/>
</dbReference>
<dbReference type="AlphaFoldDB" id="A0A7X4GRD0"/>
<feature type="domain" description="RNA polymerase sigma factor 70 region 4 type 2" evidence="2">
    <location>
        <begin position="106"/>
        <end position="158"/>
    </location>
</feature>
<dbReference type="Pfam" id="PF04542">
    <property type="entry name" value="Sigma70_r2"/>
    <property type="match status" value="1"/>
</dbReference>
<evidence type="ECO:0000313" key="3">
    <source>
        <dbReference type="EMBL" id="MYM67804.1"/>
    </source>
</evidence>
<sequence>MPIDTDAAIFEQLRPRLKAISCRIVGNDAEAEDVVQDCFLKWQSVEIATLATPAAWLTTVVQHQSIDHLRKRERDTTAARTALELMPEATPPAPEETLLQRAEMGEALARLLACLTPSERLALVLHEVFECSHADIAAALGAKTENVRQHLSRARRRLLREKEIAASEKLNRDLVRRFHAAINSIDVPAIVALLGEEQPISLHTRACANDAAYALALAA</sequence>
<dbReference type="InterPro" id="IPR036388">
    <property type="entry name" value="WH-like_DNA-bd_sf"/>
</dbReference>
<protein>
    <submittedName>
        <fullName evidence="3">Sigma-70 family RNA polymerase sigma factor</fullName>
    </submittedName>
</protein>
<dbReference type="Pfam" id="PF08281">
    <property type="entry name" value="Sigma70_r4_2"/>
    <property type="match status" value="1"/>
</dbReference>
<dbReference type="PANTHER" id="PTHR30173">
    <property type="entry name" value="SIGMA 19 FACTOR"/>
    <property type="match status" value="1"/>
</dbReference>
<accession>A0A7X4GRD0</accession>
<name>A0A7X4GRD0_9BURK</name>
<dbReference type="InterPro" id="IPR007627">
    <property type="entry name" value="RNA_pol_sigma70_r2"/>
</dbReference>
<dbReference type="NCBIfam" id="TIGR02937">
    <property type="entry name" value="sigma70-ECF"/>
    <property type="match status" value="1"/>
</dbReference>
<dbReference type="PANTHER" id="PTHR30173:SF36">
    <property type="entry name" value="ECF RNA POLYMERASE SIGMA FACTOR SIGJ"/>
    <property type="match status" value="1"/>
</dbReference>
<comment type="caution">
    <text evidence="3">The sequence shown here is derived from an EMBL/GenBank/DDBJ whole genome shotgun (WGS) entry which is preliminary data.</text>
</comment>
<dbReference type="GO" id="GO:0016987">
    <property type="term" value="F:sigma factor activity"/>
    <property type="evidence" value="ECO:0007669"/>
    <property type="project" value="InterPro"/>
</dbReference>
<dbReference type="SUPFAM" id="SSF88659">
    <property type="entry name" value="Sigma3 and sigma4 domains of RNA polymerase sigma factors"/>
    <property type="match status" value="1"/>
</dbReference>
<dbReference type="RefSeq" id="WP_161014371.1">
    <property type="nucleotide sequence ID" value="NZ_WWCK01000004.1"/>
</dbReference>
<proteinExistence type="predicted"/>
<dbReference type="InterPro" id="IPR052704">
    <property type="entry name" value="ECF_Sigma-70_Domain"/>
</dbReference>
<feature type="domain" description="RNA polymerase sigma-70 region 2" evidence="1">
    <location>
        <begin position="9"/>
        <end position="74"/>
    </location>
</feature>
<dbReference type="GO" id="GO:0006352">
    <property type="term" value="P:DNA-templated transcription initiation"/>
    <property type="evidence" value="ECO:0007669"/>
    <property type="project" value="InterPro"/>
</dbReference>
<gene>
    <name evidence="3" type="ORF">GTP45_13295</name>
</gene>
<organism evidence="3 4">
    <name type="scientific">Duganella rivi</name>
    <dbReference type="NCBI Taxonomy" id="2666083"/>
    <lineage>
        <taxon>Bacteria</taxon>
        <taxon>Pseudomonadati</taxon>
        <taxon>Pseudomonadota</taxon>
        <taxon>Betaproteobacteria</taxon>
        <taxon>Burkholderiales</taxon>
        <taxon>Oxalobacteraceae</taxon>
        <taxon>Telluria group</taxon>
        <taxon>Duganella</taxon>
    </lineage>
</organism>
<dbReference type="Gene3D" id="1.10.10.10">
    <property type="entry name" value="Winged helix-like DNA-binding domain superfamily/Winged helix DNA-binding domain"/>
    <property type="match status" value="1"/>
</dbReference>
<reference evidence="3 4" key="1">
    <citation type="submission" date="2019-12" db="EMBL/GenBank/DDBJ databases">
        <title>Novel species isolated from a subtropical stream in China.</title>
        <authorList>
            <person name="Lu H."/>
        </authorList>
    </citation>
    <scope>NUCLEOTIDE SEQUENCE [LARGE SCALE GENOMIC DNA]</scope>
    <source>
        <strain evidence="3 4">FT55W</strain>
    </source>
</reference>
<dbReference type="SUPFAM" id="SSF88946">
    <property type="entry name" value="Sigma2 domain of RNA polymerase sigma factors"/>
    <property type="match status" value="1"/>
</dbReference>
<dbReference type="Gene3D" id="1.10.1740.10">
    <property type="match status" value="1"/>
</dbReference>
<dbReference type="Proteomes" id="UP000450012">
    <property type="component" value="Unassembled WGS sequence"/>
</dbReference>
<evidence type="ECO:0000313" key="4">
    <source>
        <dbReference type="Proteomes" id="UP000450012"/>
    </source>
</evidence>
<keyword evidence="4" id="KW-1185">Reference proteome</keyword>
<dbReference type="InterPro" id="IPR013324">
    <property type="entry name" value="RNA_pol_sigma_r3/r4-like"/>
</dbReference>
<dbReference type="EMBL" id="WWCK01000004">
    <property type="protein sequence ID" value="MYM67804.1"/>
    <property type="molecule type" value="Genomic_DNA"/>
</dbReference>
<dbReference type="InterPro" id="IPR013325">
    <property type="entry name" value="RNA_pol_sigma_r2"/>
</dbReference>